<evidence type="ECO:0000256" key="5">
    <source>
        <dbReference type="ARBA" id="ARBA00022801"/>
    </source>
</evidence>
<dbReference type="SMART" id="SM00382">
    <property type="entry name" value="AAA"/>
    <property type="match status" value="1"/>
</dbReference>
<dbReference type="GO" id="GO:0004252">
    <property type="term" value="F:serine-type endopeptidase activity"/>
    <property type="evidence" value="ECO:0007669"/>
    <property type="project" value="InterPro"/>
</dbReference>
<keyword evidence="10 11" id="KW-0234">DNA repair</keyword>
<organism evidence="15 16">
    <name type="scientific">Muiribacterium halophilum</name>
    <dbReference type="NCBI Taxonomy" id="2053465"/>
    <lineage>
        <taxon>Bacteria</taxon>
        <taxon>Candidatus Muiribacteriota</taxon>
        <taxon>Candidatus Muiribacteriia</taxon>
        <taxon>Candidatus Muiribacteriales</taxon>
        <taxon>Candidatus Muiribacteriaceae</taxon>
        <taxon>Candidatus Muiribacterium</taxon>
    </lineage>
</organism>
<dbReference type="SUPFAM" id="SSF52540">
    <property type="entry name" value="P-loop containing nucleoside triphosphate hydrolases"/>
    <property type="match status" value="1"/>
</dbReference>
<name>A0A2N5ZD39_MUIH1</name>
<dbReference type="PANTHER" id="PTHR32472:SF10">
    <property type="entry name" value="DNA REPAIR PROTEIN RADA-LIKE PROTEIN"/>
    <property type="match status" value="1"/>
</dbReference>
<evidence type="ECO:0000256" key="2">
    <source>
        <dbReference type="ARBA" id="ARBA00022741"/>
    </source>
</evidence>
<feature type="binding site" evidence="11">
    <location>
        <begin position="87"/>
        <end position="94"/>
    </location>
    <ligand>
        <name>ATP</name>
        <dbReference type="ChEBI" id="CHEBI:30616"/>
    </ligand>
</feature>
<keyword evidence="3 11" id="KW-0227">DNA damage</keyword>
<dbReference type="AlphaFoldDB" id="A0A2N5ZD39"/>
<evidence type="ECO:0000313" key="15">
    <source>
        <dbReference type="EMBL" id="PLX16591.1"/>
    </source>
</evidence>
<dbReference type="InterPro" id="IPR014721">
    <property type="entry name" value="Ribsml_uS5_D2-typ_fold_subgr"/>
</dbReference>
<dbReference type="GO" id="GO:0000725">
    <property type="term" value="P:recombinational repair"/>
    <property type="evidence" value="ECO:0007669"/>
    <property type="project" value="UniProtKB-UniRule"/>
</dbReference>
<dbReference type="InterPro" id="IPR020568">
    <property type="entry name" value="Ribosomal_Su5_D2-typ_SF"/>
</dbReference>
<dbReference type="GO" id="GO:0005829">
    <property type="term" value="C:cytosol"/>
    <property type="evidence" value="ECO:0007669"/>
    <property type="project" value="TreeGrafter"/>
</dbReference>
<dbReference type="CDD" id="cd01121">
    <property type="entry name" value="RadA_SMS_N"/>
    <property type="match status" value="1"/>
</dbReference>
<dbReference type="PROSITE" id="PS50162">
    <property type="entry name" value="RECA_2"/>
    <property type="match status" value="1"/>
</dbReference>
<dbReference type="InterPro" id="IPR003593">
    <property type="entry name" value="AAA+_ATPase"/>
</dbReference>
<comment type="domain">
    <text evidence="11">The middle region has homology to RecA with ATPase motifs including the RadA KNRFG motif, while the C-terminus is homologous to Lon protease.</text>
</comment>
<dbReference type="GO" id="GO:0006508">
    <property type="term" value="P:proteolysis"/>
    <property type="evidence" value="ECO:0007669"/>
    <property type="project" value="InterPro"/>
</dbReference>
<evidence type="ECO:0000256" key="4">
    <source>
        <dbReference type="ARBA" id="ARBA00022771"/>
    </source>
</evidence>
<dbReference type="EMBL" id="PKTG01000110">
    <property type="protein sequence ID" value="PLX16591.1"/>
    <property type="molecule type" value="Genomic_DNA"/>
</dbReference>
<keyword evidence="4 13" id="KW-0863">Zinc-finger</keyword>
<dbReference type="InterPro" id="IPR014774">
    <property type="entry name" value="KaiC-like_dom"/>
</dbReference>
<dbReference type="HAMAP" id="MF_01498">
    <property type="entry name" value="RadA_bact"/>
    <property type="match status" value="1"/>
</dbReference>
<dbReference type="GO" id="GO:0004176">
    <property type="term" value="F:ATP-dependent peptidase activity"/>
    <property type="evidence" value="ECO:0007669"/>
    <property type="project" value="InterPro"/>
</dbReference>
<accession>A0A2N5ZD39</accession>
<keyword evidence="6 13" id="KW-0862">Zinc</keyword>
<dbReference type="Gene3D" id="3.30.230.10">
    <property type="match status" value="1"/>
</dbReference>
<dbReference type="Gene3D" id="3.40.50.300">
    <property type="entry name" value="P-loop containing nucleotide triphosphate hydrolases"/>
    <property type="match status" value="1"/>
</dbReference>
<dbReference type="PRINTS" id="PR01874">
    <property type="entry name" value="DNAREPAIRADA"/>
</dbReference>
<dbReference type="InterPro" id="IPR004504">
    <property type="entry name" value="DNA_repair_RadA"/>
</dbReference>
<dbReference type="Proteomes" id="UP000234857">
    <property type="component" value="Unassembled WGS sequence"/>
</dbReference>
<keyword evidence="2 11" id="KW-0547">Nucleotide-binding</keyword>
<evidence type="ECO:0000256" key="3">
    <source>
        <dbReference type="ARBA" id="ARBA00022763"/>
    </source>
</evidence>
<keyword evidence="5" id="KW-0378">Hydrolase</keyword>
<comment type="caution">
    <text evidence="15">The sequence shown here is derived from an EMBL/GenBank/DDBJ whole genome shotgun (WGS) entry which is preliminary data.</text>
</comment>
<sequence>MYRCSECDHKSAQWYGKCPGCGEWNTFIEVADSGLSKGKKRSKSSSKAYKIKELKTETEMRFSSGISELDSVLGGGIVSGSVVLIGGHPGIGKSTLLMQVSASIAMKRKVLYITAEESATQVKLRAQRLNCEEDDIYILADYSLQNIMDTLDNIKPNFVVIDSIQTLKSENVGTVPGTIGQVRECASTLTEYAKSNNIPLFIVAQINKDGNIAGPKHLEHLVDTVLYFDESRDYSFRVLRSVKNRYGPANELGIFEMTSNGLIPKDEHILVGTIKELPGLQLVVAMEGLRSLVTEVQTLVSETGFSMPQRMAEGFDRNRLLFLLAVLEKKAGIFFRNQDVFLNVPGAVRLSDPAVELGVCVSLVSSFRNMSVNPLDYVFLGEVGLTGEIRSVPFLDKRLVEIKRLGIKNVVLAKPVKKIKAPAGVKLEYYTSVSEVVRKFFR</sequence>
<dbReference type="InterPro" id="IPR027417">
    <property type="entry name" value="P-loop_NTPase"/>
</dbReference>
<dbReference type="Pfam" id="PF18073">
    <property type="entry name" value="Zn_ribbon_LapB"/>
    <property type="match status" value="1"/>
</dbReference>
<dbReference type="FunFam" id="3.40.50.300:FF:000050">
    <property type="entry name" value="DNA repair protein RadA"/>
    <property type="match status" value="1"/>
</dbReference>
<dbReference type="GO" id="GO:0005524">
    <property type="term" value="F:ATP binding"/>
    <property type="evidence" value="ECO:0007669"/>
    <property type="project" value="UniProtKB-UniRule"/>
</dbReference>
<dbReference type="GO" id="GO:0140664">
    <property type="term" value="F:ATP-dependent DNA damage sensor activity"/>
    <property type="evidence" value="ECO:0007669"/>
    <property type="project" value="InterPro"/>
</dbReference>
<evidence type="ECO:0000256" key="6">
    <source>
        <dbReference type="ARBA" id="ARBA00022833"/>
    </source>
</evidence>
<dbReference type="InterPro" id="IPR041166">
    <property type="entry name" value="Rubredoxin_2"/>
</dbReference>
<evidence type="ECO:0000256" key="11">
    <source>
        <dbReference type="HAMAP-Rule" id="MF_01498"/>
    </source>
</evidence>
<dbReference type="InterPro" id="IPR008269">
    <property type="entry name" value="Lon_proteolytic"/>
</dbReference>
<evidence type="ECO:0000256" key="7">
    <source>
        <dbReference type="ARBA" id="ARBA00022840"/>
    </source>
</evidence>
<proteinExistence type="inferred from homology"/>
<dbReference type="GO" id="GO:0003684">
    <property type="term" value="F:damaged DNA binding"/>
    <property type="evidence" value="ECO:0007669"/>
    <property type="project" value="InterPro"/>
</dbReference>
<dbReference type="GO" id="GO:0008270">
    <property type="term" value="F:zinc ion binding"/>
    <property type="evidence" value="ECO:0007669"/>
    <property type="project" value="UniProtKB-KW"/>
</dbReference>
<evidence type="ECO:0000256" key="8">
    <source>
        <dbReference type="ARBA" id="ARBA00023016"/>
    </source>
</evidence>
<feature type="short sequence motif" description="RadA KNRFG motif" evidence="11">
    <location>
        <begin position="243"/>
        <end position="247"/>
    </location>
</feature>
<evidence type="ECO:0000256" key="1">
    <source>
        <dbReference type="ARBA" id="ARBA00022723"/>
    </source>
</evidence>
<keyword evidence="7 11" id="KW-0067">ATP-binding</keyword>
<comment type="function">
    <text evidence="13">DNA-dependent ATPase involved in processing of recombination intermediates, plays a role in repairing DNA breaks. Stimulates the branch migration of RecA-mediated strand transfer reactions, allowing the 3' invading strand to extend heteroduplex DNA faster. Binds ssDNA in the presence of ADP but not other nucleotides, has ATPase activity that is stimulated by ssDNA and various branched DNA structures, but inhibited by SSB. Does not have RecA's homology-searching function.</text>
</comment>
<evidence type="ECO:0000259" key="14">
    <source>
        <dbReference type="PROSITE" id="PS50162"/>
    </source>
</evidence>
<dbReference type="SUPFAM" id="SSF54211">
    <property type="entry name" value="Ribosomal protein S5 domain 2-like"/>
    <property type="match status" value="1"/>
</dbReference>
<dbReference type="Pfam" id="PF06745">
    <property type="entry name" value="ATPase"/>
    <property type="match status" value="1"/>
</dbReference>
<keyword evidence="1 11" id="KW-0479">Metal-binding</keyword>
<keyword evidence="8 11" id="KW-0346">Stress response</keyword>
<feature type="region of interest" description="Lon-protease-like" evidence="11">
    <location>
        <begin position="339"/>
        <end position="442"/>
    </location>
</feature>
<dbReference type="PANTHER" id="PTHR32472">
    <property type="entry name" value="DNA REPAIR PROTEIN RADA"/>
    <property type="match status" value="1"/>
</dbReference>
<evidence type="ECO:0000313" key="16">
    <source>
        <dbReference type="Proteomes" id="UP000234857"/>
    </source>
</evidence>
<reference evidence="15 16" key="1">
    <citation type="submission" date="2017-11" db="EMBL/GenBank/DDBJ databases">
        <title>Genome-resolved metagenomics identifies genetic mobility, metabolic interactions, and unexpected diversity in perchlorate-reducing communities.</title>
        <authorList>
            <person name="Barnum T.P."/>
            <person name="Figueroa I.A."/>
            <person name="Carlstrom C.I."/>
            <person name="Lucas L.N."/>
            <person name="Engelbrektson A.L."/>
            <person name="Coates J.D."/>
        </authorList>
    </citation>
    <scope>NUCLEOTIDE SEQUENCE [LARGE SCALE GENOMIC DNA]</scope>
    <source>
        <strain evidence="15">BM706</strain>
    </source>
</reference>
<comment type="similarity">
    <text evidence="11 13">Belongs to the RecA family. RadA subfamily.</text>
</comment>
<comment type="function">
    <text evidence="11">Plays a role in repairing double-strand DNA breaks, probably involving stabilizing or processing branched DNA or blocked replication forks.</text>
</comment>
<protein>
    <recommendedName>
        <fullName evidence="11 12">DNA repair protein RadA</fullName>
    </recommendedName>
</protein>
<gene>
    <name evidence="11" type="primary">radA</name>
    <name evidence="15" type="ORF">C0601_09890</name>
</gene>
<dbReference type="Pfam" id="PF05362">
    <property type="entry name" value="Lon_C"/>
    <property type="match status" value="1"/>
</dbReference>
<evidence type="ECO:0000256" key="10">
    <source>
        <dbReference type="ARBA" id="ARBA00023204"/>
    </source>
</evidence>
<evidence type="ECO:0000256" key="12">
    <source>
        <dbReference type="NCBIfam" id="TIGR00416"/>
    </source>
</evidence>
<evidence type="ECO:0000256" key="9">
    <source>
        <dbReference type="ARBA" id="ARBA00023125"/>
    </source>
</evidence>
<dbReference type="NCBIfam" id="TIGR00416">
    <property type="entry name" value="sms"/>
    <property type="match status" value="1"/>
</dbReference>
<keyword evidence="9 11" id="KW-0238">DNA-binding</keyword>
<dbReference type="InterPro" id="IPR020588">
    <property type="entry name" value="RecA_ATP-bd"/>
</dbReference>
<evidence type="ECO:0000256" key="13">
    <source>
        <dbReference type="RuleBase" id="RU003555"/>
    </source>
</evidence>
<feature type="domain" description="RecA family profile 1" evidence="14">
    <location>
        <begin position="58"/>
        <end position="206"/>
    </location>
</feature>